<dbReference type="Pfam" id="PF03378">
    <property type="entry name" value="CAS_CSE1"/>
    <property type="match status" value="1"/>
</dbReference>
<keyword evidence="6" id="KW-0653">Protein transport</keyword>
<dbReference type="Pfam" id="PF08506">
    <property type="entry name" value="Cse1"/>
    <property type="match status" value="1"/>
</dbReference>
<evidence type="ECO:0000256" key="6">
    <source>
        <dbReference type="ARBA" id="ARBA00022927"/>
    </source>
</evidence>
<evidence type="ECO:0000256" key="2">
    <source>
        <dbReference type="ARBA" id="ARBA00004496"/>
    </source>
</evidence>
<dbReference type="InterPro" id="IPR011989">
    <property type="entry name" value="ARM-like"/>
</dbReference>
<sequence length="967" mass="108794">MIEQIASFLSATLDPKGRKQAEQQLAQIEKTPGFAPVLLQLIADGSCDYNVRFAASVYFKNYVKRAWTVDAEDLIPPQDREGIKQVIVNLMISVPTNMQLQLSDSISCIADTDFPQNWTSLLGDLVSKLSVTDLQVNIGVLQTAHSIFKRWRSQFENNALFTEINYVMKEFSPAYLQFYQAIDALVDQNANNPQITVLLEIVLLLNKIYFSLNCQDLPEFFEDNMPAFMTFFQKYLEYKNPNVQNDDEASVVEKIKSVICEILILYGDKYESDFKMLPQFVQNVWTLLINTGVEPKNDILVSRAIAFLTSVVKHERHKSLFEATETLNSICSRIILPNMYLRESDEELFEDDPIEYIRRDLEGSDSDTRRRASADLVRGLMKLFEKTVTEIFSAHIQECLMNYQKDPVNNWKAKDTALFLITSLSAKTITAHAGATSINEFIQILPVFAEHVNPDLVAAVDGQVHPIIKVDAIKYLMLFRSQLNKQQLLQVLPILANHLGSSNYVVNTWTAHCIERILAMKEGSVPMFNGADIEAITQPTLQRLFDIIQRGKTPEKLAENDYLIKCILRIIVTTKESLLNHVTLVLDRLNFIIGQISKNPSNPKFNHYAFESLSALVKYVCVQQPSLVTSFESSLFGPIQEILALDVVGTFLINLEFTPYCFQILSQMLSLHNDGIPEAYMNVLGPLLQPAAWESHANIPALVNLLTAFLAKGSATLIRNGQVAAFLGIASKLLSSRMNDHHGFNLFKSIFEHIPTADLSQYVKNVFVLFLTRIFQSKTAKLTRCFLDFMCFLFLLDKPGVSIDDYIAIIDSIQQNPLFGGLLESVMIPEVELVVAPQARKNTAIALIKLLTQSEAMVNQYFTLWSKLLVAILNLFQLPAHSVTVEETDLVADLEEAGYQPSYSRLASGAVKKQDLNIDPEAYLCTSLIALGQKHPKISQAIQTELPQDKSQGLMARLQNGGASLIR</sequence>
<feature type="domain" description="Importin N-terminal" evidence="8">
    <location>
        <begin position="21"/>
        <end position="93"/>
    </location>
</feature>
<dbReference type="PANTHER" id="PTHR10997">
    <property type="entry name" value="IMPORTIN-7, 8, 11"/>
    <property type="match status" value="1"/>
</dbReference>
<gene>
    <name evidence="9" type="primary">CSE1</name>
    <name evidence="9" type="ORF">HK103_007646</name>
</gene>
<dbReference type="Proteomes" id="UP001210925">
    <property type="component" value="Unassembled WGS sequence"/>
</dbReference>
<dbReference type="EMBL" id="JADGKB010000097">
    <property type="protein sequence ID" value="KAJ3253912.1"/>
    <property type="molecule type" value="Genomic_DNA"/>
</dbReference>
<dbReference type="Pfam" id="PF03810">
    <property type="entry name" value="IBN_N"/>
    <property type="match status" value="1"/>
</dbReference>
<organism evidence="9 10">
    <name type="scientific">Boothiomyces macroporosus</name>
    <dbReference type="NCBI Taxonomy" id="261099"/>
    <lineage>
        <taxon>Eukaryota</taxon>
        <taxon>Fungi</taxon>
        <taxon>Fungi incertae sedis</taxon>
        <taxon>Chytridiomycota</taxon>
        <taxon>Chytridiomycota incertae sedis</taxon>
        <taxon>Chytridiomycetes</taxon>
        <taxon>Rhizophydiales</taxon>
        <taxon>Terramycetaceae</taxon>
        <taxon>Boothiomyces</taxon>
    </lineage>
</organism>
<dbReference type="InterPro" id="IPR001494">
    <property type="entry name" value="Importin-beta_N"/>
</dbReference>
<protein>
    <submittedName>
        <fullName evidence="9">Importin-alpha export receptor</fullName>
    </submittedName>
</protein>
<dbReference type="AlphaFoldDB" id="A0AAD5Y1N0"/>
<dbReference type="GO" id="GO:0005829">
    <property type="term" value="C:cytosol"/>
    <property type="evidence" value="ECO:0007669"/>
    <property type="project" value="TreeGrafter"/>
</dbReference>
<evidence type="ECO:0000256" key="3">
    <source>
        <dbReference type="ARBA" id="ARBA00008669"/>
    </source>
</evidence>
<dbReference type="GO" id="GO:0006606">
    <property type="term" value="P:protein import into nucleus"/>
    <property type="evidence" value="ECO:0007669"/>
    <property type="project" value="TreeGrafter"/>
</dbReference>
<keyword evidence="4" id="KW-0813">Transport</keyword>
<comment type="subcellular location">
    <subcellularLocation>
        <location evidence="2">Cytoplasm</location>
    </subcellularLocation>
    <subcellularLocation>
        <location evidence="1">Nucleus</location>
    </subcellularLocation>
</comment>
<evidence type="ECO:0000313" key="9">
    <source>
        <dbReference type="EMBL" id="KAJ3253912.1"/>
    </source>
</evidence>
<evidence type="ECO:0000256" key="4">
    <source>
        <dbReference type="ARBA" id="ARBA00022448"/>
    </source>
</evidence>
<dbReference type="GO" id="GO:0031267">
    <property type="term" value="F:small GTPase binding"/>
    <property type="evidence" value="ECO:0007669"/>
    <property type="project" value="InterPro"/>
</dbReference>
<dbReference type="GO" id="GO:0006611">
    <property type="term" value="P:protein export from nucleus"/>
    <property type="evidence" value="ECO:0007669"/>
    <property type="project" value="TreeGrafter"/>
</dbReference>
<dbReference type="InterPro" id="IPR013713">
    <property type="entry name" value="XPO2_central"/>
</dbReference>
<comment type="similarity">
    <text evidence="3">Belongs to the XPO2/CSE1 family.</text>
</comment>
<evidence type="ECO:0000256" key="1">
    <source>
        <dbReference type="ARBA" id="ARBA00004123"/>
    </source>
</evidence>
<dbReference type="InterPro" id="IPR005043">
    <property type="entry name" value="XPO2_C"/>
</dbReference>
<evidence type="ECO:0000256" key="7">
    <source>
        <dbReference type="ARBA" id="ARBA00023242"/>
    </source>
</evidence>
<dbReference type="Gene3D" id="1.25.10.10">
    <property type="entry name" value="Leucine-rich Repeat Variant"/>
    <property type="match status" value="1"/>
</dbReference>
<keyword evidence="7" id="KW-0539">Nucleus</keyword>
<accession>A0AAD5Y1N0</accession>
<comment type="caution">
    <text evidence="9">The sequence shown here is derived from an EMBL/GenBank/DDBJ whole genome shotgun (WGS) entry which is preliminary data.</text>
</comment>
<dbReference type="PANTHER" id="PTHR10997:SF8">
    <property type="entry name" value="EXPORTIN-2"/>
    <property type="match status" value="1"/>
</dbReference>
<evidence type="ECO:0000256" key="5">
    <source>
        <dbReference type="ARBA" id="ARBA00022490"/>
    </source>
</evidence>
<dbReference type="GO" id="GO:0005635">
    <property type="term" value="C:nuclear envelope"/>
    <property type="evidence" value="ECO:0007669"/>
    <property type="project" value="TreeGrafter"/>
</dbReference>
<dbReference type="PROSITE" id="PS50166">
    <property type="entry name" value="IMPORTIN_B_NT"/>
    <property type="match status" value="1"/>
</dbReference>
<proteinExistence type="inferred from homology"/>
<reference evidence="9" key="1">
    <citation type="submission" date="2020-05" db="EMBL/GenBank/DDBJ databases">
        <title>Phylogenomic resolution of chytrid fungi.</title>
        <authorList>
            <person name="Stajich J.E."/>
            <person name="Amses K."/>
            <person name="Simmons R."/>
            <person name="Seto K."/>
            <person name="Myers J."/>
            <person name="Bonds A."/>
            <person name="Quandt C.A."/>
            <person name="Barry K."/>
            <person name="Liu P."/>
            <person name="Grigoriev I."/>
            <person name="Longcore J.E."/>
            <person name="James T.Y."/>
        </authorList>
    </citation>
    <scope>NUCLEOTIDE SEQUENCE</scope>
    <source>
        <strain evidence="9">PLAUS21</strain>
    </source>
</reference>
<keyword evidence="9" id="KW-0675">Receptor</keyword>
<evidence type="ECO:0000259" key="8">
    <source>
        <dbReference type="PROSITE" id="PS50166"/>
    </source>
</evidence>
<dbReference type="InterPro" id="IPR016024">
    <property type="entry name" value="ARM-type_fold"/>
</dbReference>
<dbReference type="SUPFAM" id="SSF48371">
    <property type="entry name" value="ARM repeat"/>
    <property type="match status" value="1"/>
</dbReference>
<keyword evidence="10" id="KW-1185">Reference proteome</keyword>
<dbReference type="GO" id="GO:0005049">
    <property type="term" value="F:nuclear export signal receptor activity"/>
    <property type="evidence" value="ECO:0007669"/>
    <property type="project" value="TreeGrafter"/>
</dbReference>
<name>A0AAD5Y1N0_9FUNG</name>
<evidence type="ECO:0000313" key="10">
    <source>
        <dbReference type="Proteomes" id="UP001210925"/>
    </source>
</evidence>
<dbReference type="SMART" id="SM00913">
    <property type="entry name" value="IBN_N"/>
    <property type="match status" value="1"/>
</dbReference>
<keyword evidence="5" id="KW-0963">Cytoplasm</keyword>